<feature type="transmembrane region" description="Helical" evidence="2">
    <location>
        <begin position="111"/>
        <end position="132"/>
    </location>
</feature>
<keyword evidence="2" id="KW-1133">Transmembrane helix</keyword>
<comment type="caution">
    <text evidence="3">The sequence shown here is derived from an EMBL/GenBank/DDBJ whole genome shotgun (WGS) entry which is preliminary data.</text>
</comment>
<organism evidence="3 4">
    <name type="scientific">Exophiala sideris</name>
    <dbReference type="NCBI Taxonomy" id="1016849"/>
    <lineage>
        <taxon>Eukaryota</taxon>
        <taxon>Fungi</taxon>
        <taxon>Dikarya</taxon>
        <taxon>Ascomycota</taxon>
        <taxon>Pezizomycotina</taxon>
        <taxon>Eurotiomycetes</taxon>
        <taxon>Chaetothyriomycetidae</taxon>
        <taxon>Chaetothyriales</taxon>
        <taxon>Herpotrichiellaceae</taxon>
        <taxon>Exophiala</taxon>
    </lineage>
</organism>
<accession>A0ABR0J2I5</accession>
<evidence type="ECO:0000313" key="3">
    <source>
        <dbReference type="EMBL" id="KAK5054922.1"/>
    </source>
</evidence>
<protein>
    <recommendedName>
        <fullName evidence="5">Cytochrome c oxidase assembly protein COX20, mitochondrial</fullName>
    </recommendedName>
</protein>
<reference evidence="3 4" key="1">
    <citation type="submission" date="2023-08" db="EMBL/GenBank/DDBJ databases">
        <title>Black Yeasts Isolated from many extreme environments.</title>
        <authorList>
            <person name="Coleine C."/>
            <person name="Stajich J.E."/>
            <person name="Selbmann L."/>
        </authorList>
    </citation>
    <scope>NUCLEOTIDE SEQUENCE [LARGE SCALE GENOMIC DNA]</scope>
    <source>
        <strain evidence="3 4">CCFEE 6328</strain>
    </source>
</reference>
<name>A0ABR0J2I5_9EURO</name>
<dbReference type="EMBL" id="JAVRRF010000021">
    <property type="protein sequence ID" value="KAK5054922.1"/>
    <property type="molecule type" value="Genomic_DNA"/>
</dbReference>
<gene>
    <name evidence="3" type="ORF">LTR69_008490</name>
</gene>
<evidence type="ECO:0000256" key="2">
    <source>
        <dbReference type="SAM" id="Phobius"/>
    </source>
</evidence>
<proteinExistence type="predicted"/>
<evidence type="ECO:0000256" key="1">
    <source>
        <dbReference type="SAM" id="MobiDB-lite"/>
    </source>
</evidence>
<keyword evidence="2" id="KW-0472">Membrane</keyword>
<evidence type="ECO:0008006" key="5">
    <source>
        <dbReference type="Google" id="ProtNLM"/>
    </source>
</evidence>
<keyword evidence="2" id="KW-0812">Transmembrane</keyword>
<feature type="region of interest" description="Disordered" evidence="1">
    <location>
        <begin position="1"/>
        <end position="22"/>
    </location>
</feature>
<evidence type="ECO:0000313" key="4">
    <source>
        <dbReference type="Proteomes" id="UP001345691"/>
    </source>
</evidence>
<dbReference type="Proteomes" id="UP001345691">
    <property type="component" value="Unassembled WGS sequence"/>
</dbReference>
<sequence>MAAVFSTTTTVQSGEEPNQQVGPSALSLIADYDIHHSPEKQEETTEDNIEVAQGVWRQAQPAQFDPTLAPHSLVPYPVTNPDWWERTYRRVPDYRPINTGLDLEQRRQGPIFMLVGGIMVRGCAMMTAWASVWRNTAGHITDYGKTRIGGEW</sequence>
<keyword evidence="4" id="KW-1185">Reference proteome</keyword>